<dbReference type="GO" id="GO:0003677">
    <property type="term" value="F:DNA binding"/>
    <property type="evidence" value="ECO:0007669"/>
    <property type="project" value="UniProtKB-KW"/>
</dbReference>
<evidence type="ECO:0000256" key="3">
    <source>
        <dbReference type="ARBA" id="ARBA00022722"/>
    </source>
</evidence>
<dbReference type="GO" id="GO:0046872">
    <property type="term" value="F:metal ion binding"/>
    <property type="evidence" value="ECO:0007669"/>
    <property type="project" value="UniProtKB-KW"/>
</dbReference>
<dbReference type="PANTHER" id="PTHR30194:SF3">
    <property type="entry name" value="CROSSOVER JUNCTION ENDODEOXYRIBONUCLEASE RUVC"/>
    <property type="match status" value="1"/>
</dbReference>
<evidence type="ECO:0000313" key="12">
    <source>
        <dbReference type="EMBL" id="HDD53437.1"/>
    </source>
</evidence>
<dbReference type="EMBL" id="DQWS01000188">
    <property type="protein sequence ID" value="HDD53437.1"/>
    <property type="molecule type" value="Genomic_DNA"/>
</dbReference>
<evidence type="ECO:0000256" key="11">
    <source>
        <dbReference type="ARBA" id="ARBA00023204"/>
    </source>
</evidence>
<name>A0A7C0Y9M7_9BACT</name>
<dbReference type="Gene3D" id="3.30.420.10">
    <property type="entry name" value="Ribonuclease H-like superfamily/Ribonuclease H"/>
    <property type="match status" value="1"/>
</dbReference>
<keyword evidence="10" id="KW-0233">DNA recombination</keyword>
<accession>A0A7C0Y9M7</accession>
<dbReference type="InterPro" id="IPR002176">
    <property type="entry name" value="X-over_junc_endoDNase_RuvC"/>
</dbReference>
<keyword evidence="4" id="KW-0479">Metal-binding</keyword>
<dbReference type="Pfam" id="PF02075">
    <property type="entry name" value="RuvC"/>
    <property type="match status" value="1"/>
</dbReference>
<evidence type="ECO:0000256" key="5">
    <source>
        <dbReference type="ARBA" id="ARBA00022759"/>
    </source>
</evidence>
<evidence type="ECO:0000256" key="8">
    <source>
        <dbReference type="ARBA" id="ARBA00022842"/>
    </source>
</evidence>
<dbReference type="PRINTS" id="PR00696">
    <property type="entry name" value="RSOLVASERUVC"/>
</dbReference>
<dbReference type="Proteomes" id="UP000885690">
    <property type="component" value="Unassembled WGS sequence"/>
</dbReference>
<evidence type="ECO:0000256" key="6">
    <source>
        <dbReference type="ARBA" id="ARBA00022763"/>
    </source>
</evidence>
<protein>
    <submittedName>
        <fullName evidence="12">Crossover junction endodeoxyribonuclease RuvC</fullName>
    </submittedName>
</protein>
<evidence type="ECO:0000256" key="2">
    <source>
        <dbReference type="ARBA" id="ARBA00022490"/>
    </source>
</evidence>
<keyword evidence="6" id="KW-0227">DNA damage</keyword>
<dbReference type="PANTHER" id="PTHR30194">
    <property type="entry name" value="CROSSOVER JUNCTION ENDODEOXYRIBONUCLEASE RUVC"/>
    <property type="match status" value="1"/>
</dbReference>
<sequence>MVLGIDPGSICMGYAILSFQQVRLASGTLKLGKKRSLAEKTAAVFTLVKALIQEHGVQEVAMEEFFYHKDPRALARISHCRGAAMAAAALEGIPVFEYSPMDVKKAVVGYGHATKEQVAWMLRQTFSLPD</sequence>
<dbReference type="SUPFAM" id="SSF53098">
    <property type="entry name" value="Ribonuclease H-like"/>
    <property type="match status" value="1"/>
</dbReference>
<dbReference type="AlphaFoldDB" id="A0A7C0Y9M7"/>
<keyword evidence="5" id="KW-0255">Endonuclease</keyword>
<feature type="non-terminal residue" evidence="12">
    <location>
        <position position="130"/>
    </location>
</feature>
<dbReference type="GO" id="GO:0016787">
    <property type="term" value="F:hydrolase activity"/>
    <property type="evidence" value="ECO:0007669"/>
    <property type="project" value="UniProtKB-KW"/>
</dbReference>
<reference evidence="12" key="1">
    <citation type="journal article" date="2020" name="mSystems">
        <title>Genome- and Community-Level Interaction Insights into Carbon Utilization and Element Cycling Functions of Hydrothermarchaeota in Hydrothermal Sediment.</title>
        <authorList>
            <person name="Zhou Z."/>
            <person name="Liu Y."/>
            <person name="Xu W."/>
            <person name="Pan J."/>
            <person name="Luo Z.H."/>
            <person name="Li M."/>
        </authorList>
    </citation>
    <scope>NUCLEOTIDE SEQUENCE [LARGE SCALE GENOMIC DNA]</scope>
    <source>
        <strain evidence="12">HyVt-115</strain>
    </source>
</reference>
<dbReference type="InterPro" id="IPR036397">
    <property type="entry name" value="RNaseH_sf"/>
</dbReference>
<proteinExistence type="inferred from homology"/>
<evidence type="ECO:0000256" key="4">
    <source>
        <dbReference type="ARBA" id="ARBA00022723"/>
    </source>
</evidence>
<comment type="similarity">
    <text evidence="1">Belongs to the RuvC family.</text>
</comment>
<dbReference type="CDD" id="cd16962">
    <property type="entry name" value="RuvC"/>
    <property type="match status" value="1"/>
</dbReference>
<keyword evidence="11" id="KW-0234">DNA repair</keyword>
<dbReference type="GO" id="GO:0006281">
    <property type="term" value="P:DNA repair"/>
    <property type="evidence" value="ECO:0007669"/>
    <property type="project" value="UniProtKB-KW"/>
</dbReference>
<dbReference type="GO" id="GO:0006310">
    <property type="term" value="P:DNA recombination"/>
    <property type="evidence" value="ECO:0007669"/>
    <property type="project" value="UniProtKB-KW"/>
</dbReference>
<evidence type="ECO:0000256" key="9">
    <source>
        <dbReference type="ARBA" id="ARBA00023125"/>
    </source>
</evidence>
<gene>
    <name evidence="12" type="ORF">ENF32_05150</name>
</gene>
<dbReference type="GO" id="GO:0004520">
    <property type="term" value="F:DNA endonuclease activity"/>
    <property type="evidence" value="ECO:0007669"/>
    <property type="project" value="InterPro"/>
</dbReference>
<comment type="caution">
    <text evidence="12">The sequence shown here is derived from an EMBL/GenBank/DDBJ whole genome shotgun (WGS) entry which is preliminary data.</text>
</comment>
<evidence type="ECO:0000256" key="7">
    <source>
        <dbReference type="ARBA" id="ARBA00022801"/>
    </source>
</evidence>
<dbReference type="InterPro" id="IPR012337">
    <property type="entry name" value="RNaseH-like_sf"/>
</dbReference>
<evidence type="ECO:0000256" key="10">
    <source>
        <dbReference type="ARBA" id="ARBA00023172"/>
    </source>
</evidence>
<keyword evidence="2" id="KW-0963">Cytoplasm</keyword>
<keyword evidence="8" id="KW-0460">Magnesium</keyword>
<evidence type="ECO:0000256" key="1">
    <source>
        <dbReference type="ARBA" id="ARBA00009518"/>
    </source>
</evidence>
<keyword evidence="3" id="KW-0540">Nuclease</keyword>
<keyword evidence="7" id="KW-0378">Hydrolase</keyword>
<organism evidence="12">
    <name type="scientific">Thermosulfidibacter takaii</name>
    <dbReference type="NCBI Taxonomy" id="412593"/>
    <lineage>
        <taxon>Bacteria</taxon>
        <taxon>Pseudomonadati</taxon>
        <taxon>Thermosulfidibacterota</taxon>
        <taxon>Thermosulfidibacteria</taxon>
        <taxon>Thermosulfidibacterales</taxon>
        <taxon>Thermosulfidibacteraceae</taxon>
    </lineage>
</organism>
<keyword evidence="9" id="KW-0238">DNA-binding</keyword>